<evidence type="ECO:0000313" key="12">
    <source>
        <dbReference type="Proteomes" id="UP001177670"/>
    </source>
</evidence>
<keyword evidence="2" id="KW-1003">Cell membrane</keyword>
<gene>
    <name evidence="11" type="ORF">K0M31_003457</name>
</gene>
<dbReference type="GO" id="GO:0007165">
    <property type="term" value="P:signal transduction"/>
    <property type="evidence" value="ECO:0007669"/>
    <property type="project" value="UniProtKB-KW"/>
</dbReference>
<evidence type="ECO:0000313" key="11">
    <source>
        <dbReference type="EMBL" id="KAK1127964.1"/>
    </source>
</evidence>
<keyword evidence="3" id="KW-0716">Sensory transduction</keyword>
<feature type="transmembrane region" description="Helical" evidence="10">
    <location>
        <begin position="176"/>
        <end position="196"/>
    </location>
</feature>
<protein>
    <recommendedName>
        <fullName evidence="13">Odorant receptor</fullName>
    </recommendedName>
</protein>
<evidence type="ECO:0000256" key="3">
    <source>
        <dbReference type="ARBA" id="ARBA00022606"/>
    </source>
</evidence>
<dbReference type="Proteomes" id="UP001177670">
    <property type="component" value="Unassembled WGS sequence"/>
</dbReference>
<sequence length="270" mass="31136">MDRATLERRFLKTTKQFAKYVGIWPDQNKIVKVLLWAMVDISMVTSTIVQTARIIHIGTLEVVIEQSSLIGATILMIVKHSNYILNATKLESLLNDMSDDWSTNRLKEEFEIMTTYATRGNFLVKIYAASSCISVAYFLQLPWSPRLIHMLRHQNTSPPFIYSIPGYYFVEDDREYFYYIQLHVALCLFVVLVVFISCDTFYILFVQHGCGLLTVAGYRFKNGVKKNSSITKYTETKGKEIHESIWHSIQGHQRAITSVLLRDCISCHPN</sequence>
<evidence type="ECO:0000256" key="5">
    <source>
        <dbReference type="ARBA" id="ARBA00022725"/>
    </source>
</evidence>
<evidence type="ECO:0000256" key="7">
    <source>
        <dbReference type="ARBA" id="ARBA00023136"/>
    </source>
</evidence>
<dbReference type="PANTHER" id="PTHR21137">
    <property type="entry name" value="ODORANT RECEPTOR"/>
    <property type="match status" value="1"/>
</dbReference>
<keyword evidence="6 10" id="KW-1133">Transmembrane helix</keyword>
<evidence type="ECO:0000256" key="4">
    <source>
        <dbReference type="ARBA" id="ARBA00022692"/>
    </source>
</evidence>
<dbReference type="Pfam" id="PF02949">
    <property type="entry name" value="7tm_6"/>
    <property type="match status" value="1"/>
</dbReference>
<dbReference type="GO" id="GO:0004984">
    <property type="term" value="F:olfactory receptor activity"/>
    <property type="evidence" value="ECO:0007669"/>
    <property type="project" value="InterPro"/>
</dbReference>
<reference evidence="11" key="1">
    <citation type="submission" date="2021-10" db="EMBL/GenBank/DDBJ databases">
        <title>Melipona bicolor Genome sequencing and assembly.</title>
        <authorList>
            <person name="Araujo N.S."/>
            <person name="Arias M.C."/>
        </authorList>
    </citation>
    <scope>NUCLEOTIDE SEQUENCE</scope>
    <source>
        <strain evidence="11">USP_2M_L1-L4_2017</strain>
        <tissue evidence="11">Whole body</tissue>
    </source>
</reference>
<comment type="caution">
    <text evidence="11">The sequence shown here is derived from an EMBL/GenBank/DDBJ whole genome shotgun (WGS) entry which is preliminary data.</text>
</comment>
<keyword evidence="7 10" id="KW-0472">Membrane</keyword>
<keyword evidence="12" id="KW-1185">Reference proteome</keyword>
<keyword evidence="8" id="KW-0675">Receptor</keyword>
<proteinExistence type="predicted"/>
<dbReference type="AlphaFoldDB" id="A0AA40FZ82"/>
<keyword evidence="9" id="KW-0807">Transducer</keyword>
<accession>A0AA40FZ82</accession>
<evidence type="ECO:0000256" key="10">
    <source>
        <dbReference type="SAM" id="Phobius"/>
    </source>
</evidence>
<dbReference type="GO" id="GO:0005886">
    <property type="term" value="C:plasma membrane"/>
    <property type="evidence" value="ECO:0007669"/>
    <property type="project" value="UniProtKB-SubCell"/>
</dbReference>
<name>A0AA40FZ82_9HYME</name>
<comment type="subcellular location">
    <subcellularLocation>
        <location evidence="1">Cell membrane</location>
        <topology evidence="1">Multi-pass membrane protein</topology>
    </subcellularLocation>
</comment>
<dbReference type="GO" id="GO:0005549">
    <property type="term" value="F:odorant binding"/>
    <property type="evidence" value="ECO:0007669"/>
    <property type="project" value="InterPro"/>
</dbReference>
<evidence type="ECO:0008006" key="13">
    <source>
        <dbReference type="Google" id="ProtNLM"/>
    </source>
</evidence>
<evidence type="ECO:0000256" key="6">
    <source>
        <dbReference type="ARBA" id="ARBA00022989"/>
    </source>
</evidence>
<evidence type="ECO:0000256" key="2">
    <source>
        <dbReference type="ARBA" id="ARBA00022475"/>
    </source>
</evidence>
<keyword evidence="4 10" id="KW-0812">Transmembrane</keyword>
<evidence type="ECO:0000256" key="9">
    <source>
        <dbReference type="ARBA" id="ARBA00023224"/>
    </source>
</evidence>
<dbReference type="PANTHER" id="PTHR21137:SF35">
    <property type="entry name" value="ODORANT RECEPTOR 19A-RELATED"/>
    <property type="match status" value="1"/>
</dbReference>
<dbReference type="InterPro" id="IPR004117">
    <property type="entry name" value="7tm6_olfct_rcpt"/>
</dbReference>
<keyword evidence="5" id="KW-0552">Olfaction</keyword>
<organism evidence="11 12">
    <name type="scientific">Melipona bicolor</name>
    <dbReference type="NCBI Taxonomy" id="60889"/>
    <lineage>
        <taxon>Eukaryota</taxon>
        <taxon>Metazoa</taxon>
        <taxon>Ecdysozoa</taxon>
        <taxon>Arthropoda</taxon>
        <taxon>Hexapoda</taxon>
        <taxon>Insecta</taxon>
        <taxon>Pterygota</taxon>
        <taxon>Neoptera</taxon>
        <taxon>Endopterygota</taxon>
        <taxon>Hymenoptera</taxon>
        <taxon>Apocrita</taxon>
        <taxon>Aculeata</taxon>
        <taxon>Apoidea</taxon>
        <taxon>Anthophila</taxon>
        <taxon>Apidae</taxon>
        <taxon>Melipona</taxon>
    </lineage>
</organism>
<evidence type="ECO:0000256" key="8">
    <source>
        <dbReference type="ARBA" id="ARBA00023170"/>
    </source>
</evidence>
<dbReference type="EMBL" id="JAHYIQ010000011">
    <property type="protein sequence ID" value="KAK1127964.1"/>
    <property type="molecule type" value="Genomic_DNA"/>
</dbReference>
<evidence type="ECO:0000256" key="1">
    <source>
        <dbReference type="ARBA" id="ARBA00004651"/>
    </source>
</evidence>